<name>A0ABR8RBH9_9BACI</name>
<dbReference type="Proteomes" id="UP000640786">
    <property type="component" value="Unassembled WGS sequence"/>
</dbReference>
<dbReference type="RefSeq" id="WP_191697421.1">
    <property type="nucleotide sequence ID" value="NZ_JACSQO010000007.1"/>
</dbReference>
<gene>
    <name evidence="2" type="ORF">H9650_13375</name>
</gene>
<organism evidence="2 3">
    <name type="scientific">Psychrobacillus faecigallinarum</name>
    <dbReference type="NCBI Taxonomy" id="2762235"/>
    <lineage>
        <taxon>Bacteria</taxon>
        <taxon>Bacillati</taxon>
        <taxon>Bacillota</taxon>
        <taxon>Bacilli</taxon>
        <taxon>Bacillales</taxon>
        <taxon>Bacillaceae</taxon>
        <taxon>Psychrobacillus</taxon>
    </lineage>
</organism>
<comment type="caution">
    <text evidence="2">The sequence shown here is derived from an EMBL/GenBank/DDBJ whole genome shotgun (WGS) entry which is preliminary data.</text>
</comment>
<accession>A0ABR8RBH9</accession>
<feature type="signal peptide" evidence="1">
    <location>
        <begin position="1"/>
        <end position="22"/>
    </location>
</feature>
<keyword evidence="1" id="KW-0732">Signal</keyword>
<keyword evidence="3" id="KW-1185">Reference proteome</keyword>
<evidence type="ECO:0000313" key="3">
    <source>
        <dbReference type="Proteomes" id="UP000640786"/>
    </source>
</evidence>
<protein>
    <recommendedName>
        <fullName evidence="4">Lipoprotein</fullName>
    </recommendedName>
</protein>
<dbReference type="EMBL" id="JACSQO010000007">
    <property type="protein sequence ID" value="MBD7945111.1"/>
    <property type="molecule type" value="Genomic_DNA"/>
</dbReference>
<sequence>MRKWFFLIMVSCMLGLTACSIAKEEEKPEKEIEKVVTKEETAAEENKSDSKVEATVTEEVVVSTDKELVQYYVDDVRVAYMEVTDLAVRWDELRFGSSNGQLDSYTFATTIYEEILPQNMFVLENIEAIIPPNDDIAATHEILIDAISKQHIAFSEIAAGLDANDPNKITKANEILNEVRKLDREFSRKMEALIKEYGIQ</sequence>
<feature type="chain" id="PRO_5045878543" description="Lipoprotein" evidence="1">
    <location>
        <begin position="23"/>
        <end position="200"/>
    </location>
</feature>
<evidence type="ECO:0008006" key="4">
    <source>
        <dbReference type="Google" id="ProtNLM"/>
    </source>
</evidence>
<evidence type="ECO:0000256" key="1">
    <source>
        <dbReference type="SAM" id="SignalP"/>
    </source>
</evidence>
<dbReference type="PROSITE" id="PS51257">
    <property type="entry name" value="PROKAR_LIPOPROTEIN"/>
    <property type="match status" value="1"/>
</dbReference>
<proteinExistence type="predicted"/>
<reference evidence="2 3" key="1">
    <citation type="submission" date="2020-08" db="EMBL/GenBank/DDBJ databases">
        <title>A Genomic Blueprint of the Chicken Gut Microbiome.</title>
        <authorList>
            <person name="Gilroy R."/>
            <person name="Ravi A."/>
            <person name="Getino M."/>
            <person name="Pursley I."/>
            <person name="Horton D.L."/>
            <person name="Alikhan N.-F."/>
            <person name="Baker D."/>
            <person name="Gharbi K."/>
            <person name="Hall N."/>
            <person name="Watson M."/>
            <person name="Adriaenssens E.M."/>
            <person name="Foster-Nyarko E."/>
            <person name="Jarju S."/>
            <person name="Secka A."/>
            <person name="Antonio M."/>
            <person name="Oren A."/>
            <person name="Chaudhuri R."/>
            <person name="La Ragione R.M."/>
            <person name="Hildebrand F."/>
            <person name="Pallen M.J."/>
        </authorList>
    </citation>
    <scope>NUCLEOTIDE SEQUENCE [LARGE SCALE GENOMIC DNA]</scope>
    <source>
        <strain evidence="2 3">Sa2BUA9</strain>
    </source>
</reference>
<evidence type="ECO:0000313" key="2">
    <source>
        <dbReference type="EMBL" id="MBD7945111.1"/>
    </source>
</evidence>